<protein>
    <recommendedName>
        <fullName evidence="4">MFS transporter</fullName>
    </recommendedName>
</protein>
<keyword evidence="1" id="KW-0472">Membrane</keyword>
<dbReference type="AlphaFoldDB" id="A0A542DV24"/>
<dbReference type="EMBL" id="VFMM01000003">
    <property type="protein sequence ID" value="TQJ06957.1"/>
    <property type="molecule type" value="Genomic_DNA"/>
</dbReference>
<comment type="caution">
    <text evidence="2">The sequence shown here is derived from an EMBL/GenBank/DDBJ whole genome shotgun (WGS) entry which is preliminary data.</text>
</comment>
<evidence type="ECO:0000313" key="3">
    <source>
        <dbReference type="Proteomes" id="UP000316298"/>
    </source>
</evidence>
<evidence type="ECO:0008006" key="4">
    <source>
        <dbReference type="Google" id="ProtNLM"/>
    </source>
</evidence>
<feature type="non-terminal residue" evidence="2">
    <location>
        <position position="1"/>
    </location>
</feature>
<reference evidence="2 3" key="1">
    <citation type="submission" date="2019-06" db="EMBL/GenBank/DDBJ databases">
        <title>Sequencing the genomes of 1000 actinobacteria strains.</title>
        <authorList>
            <person name="Klenk H.-P."/>
        </authorList>
    </citation>
    <scope>NUCLEOTIDE SEQUENCE [LARGE SCALE GENOMIC DNA]</scope>
    <source>
        <strain evidence="2 3">DSM 17305</strain>
    </source>
</reference>
<keyword evidence="1" id="KW-1133">Transmembrane helix</keyword>
<feature type="transmembrane region" description="Helical" evidence="1">
    <location>
        <begin position="29"/>
        <end position="48"/>
    </location>
</feature>
<accession>A0A542DV24</accession>
<dbReference type="Proteomes" id="UP000316298">
    <property type="component" value="Unassembled WGS sequence"/>
</dbReference>
<keyword evidence="1" id="KW-0812">Transmembrane</keyword>
<evidence type="ECO:0000256" key="1">
    <source>
        <dbReference type="SAM" id="Phobius"/>
    </source>
</evidence>
<name>A0A542DV24_9ACTN</name>
<dbReference type="RefSeq" id="WP_202878635.1">
    <property type="nucleotide sequence ID" value="NZ_VFMM01000003.1"/>
</dbReference>
<gene>
    <name evidence="2" type="ORF">FB475_6633</name>
</gene>
<sequence length="69" mass="7377">AVEVLISTPQAISLALGSLLVSLLSYRQIFAVIATVILIGALQTLLTLRREIREDLTSSGQDLSASLPR</sequence>
<proteinExistence type="predicted"/>
<evidence type="ECO:0000313" key="2">
    <source>
        <dbReference type="EMBL" id="TQJ06957.1"/>
    </source>
</evidence>
<keyword evidence="3" id="KW-1185">Reference proteome</keyword>
<organism evidence="2 3">
    <name type="scientific">Kribbella jejuensis</name>
    <dbReference type="NCBI Taxonomy" id="236068"/>
    <lineage>
        <taxon>Bacteria</taxon>
        <taxon>Bacillati</taxon>
        <taxon>Actinomycetota</taxon>
        <taxon>Actinomycetes</taxon>
        <taxon>Propionibacteriales</taxon>
        <taxon>Kribbellaceae</taxon>
        <taxon>Kribbella</taxon>
    </lineage>
</organism>